<dbReference type="AlphaFoldDB" id="A0A6V8MEW1"/>
<proteinExistence type="predicted"/>
<comment type="caution">
    <text evidence="1">The sequence shown here is derived from an EMBL/GenBank/DDBJ whole genome shotgun (WGS) entry which is preliminary data.</text>
</comment>
<accession>A0A6V8MEW1</accession>
<evidence type="ECO:0000313" key="1">
    <source>
        <dbReference type="EMBL" id="GFO58517.1"/>
    </source>
</evidence>
<sequence>MPATERRWIKDRIARKMPKNPAAFWAEACRLFRVVSELTLYLSRPDRVPGPDLLRTLLGRLLEKISAASFRDTREVAWRNETMREIAAAFDKIFSFLESVATEEDFKEFRNQGLCIVSPGGRKRACRKSAPAKIPVAEGAS</sequence>
<name>A0A6V8MEW1_9BACT</name>
<dbReference type="Proteomes" id="UP000556026">
    <property type="component" value="Unassembled WGS sequence"/>
</dbReference>
<dbReference type="EMBL" id="BLXX01000002">
    <property type="protein sequence ID" value="GFO58517.1"/>
    <property type="molecule type" value="Genomic_DNA"/>
</dbReference>
<protein>
    <submittedName>
        <fullName evidence="1">Uncharacterized protein</fullName>
    </submittedName>
</protein>
<reference evidence="2" key="1">
    <citation type="submission" date="2020-06" db="EMBL/GenBank/DDBJ databases">
        <title>Draft genomic sequence of Geomonas sp. Red330.</title>
        <authorList>
            <person name="Itoh H."/>
            <person name="Zhenxing X."/>
            <person name="Ushijima N."/>
            <person name="Masuda Y."/>
            <person name="Shiratori Y."/>
            <person name="Senoo K."/>
        </authorList>
    </citation>
    <scope>NUCLEOTIDE SEQUENCE [LARGE SCALE GENOMIC DNA]</scope>
    <source>
        <strain evidence="2">Red330</strain>
    </source>
</reference>
<keyword evidence="2" id="KW-1185">Reference proteome</keyword>
<evidence type="ECO:0000313" key="2">
    <source>
        <dbReference type="Proteomes" id="UP000556026"/>
    </source>
</evidence>
<gene>
    <name evidence="1" type="ORF">GMST_08420</name>
</gene>
<organism evidence="1 2">
    <name type="scientific">Geomonas silvestris</name>
    <dbReference type="NCBI Taxonomy" id="2740184"/>
    <lineage>
        <taxon>Bacteria</taxon>
        <taxon>Pseudomonadati</taxon>
        <taxon>Thermodesulfobacteriota</taxon>
        <taxon>Desulfuromonadia</taxon>
        <taxon>Geobacterales</taxon>
        <taxon>Geobacteraceae</taxon>
        <taxon>Geomonas</taxon>
    </lineage>
</organism>